<dbReference type="PANTHER" id="PTHR32295">
    <property type="entry name" value="IQ-DOMAIN 5-RELATED"/>
    <property type="match status" value="1"/>
</dbReference>
<dbReference type="Pfam" id="PF23733">
    <property type="entry name" value="GRXCR1-2_C"/>
    <property type="match status" value="1"/>
</dbReference>
<dbReference type="SUPFAM" id="SSF52833">
    <property type="entry name" value="Thioredoxin-like"/>
    <property type="match status" value="1"/>
</dbReference>
<evidence type="ECO:0000256" key="6">
    <source>
        <dbReference type="ARBA" id="ARBA00024378"/>
    </source>
</evidence>
<dbReference type="CDD" id="cd23767">
    <property type="entry name" value="IQCD"/>
    <property type="match status" value="1"/>
</dbReference>
<keyword evidence="2" id="KW-0963">Cytoplasm</keyword>
<dbReference type="Gene3D" id="3.40.30.10">
    <property type="entry name" value="Glutaredoxin"/>
    <property type="match status" value="1"/>
</dbReference>
<feature type="compositionally biased region" description="Basic and acidic residues" evidence="7">
    <location>
        <begin position="354"/>
        <end position="378"/>
    </location>
</feature>
<evidence type="ECO:0000259" key="8">
    <source>
        <dbReference type="Pfam" id="PF00462"/>
    </source>
</evidence>
<evidence type="ECO:0000256" key="2">
    <source>
        <dbReference type="ARBA" id="ARBA00022490"/>
    </source>
</evidence>
<evidence type="ECO:0000256" key="4">
    <source>
        <dbReference type="ARBA" id="ARBA00022860"/>
    </source>
</evidence>
<comment type="caution">
    <text evidence="10">The sequence shown here is derived from an EMBL/GenBank/DDBJ whole genome shotgun (WGS) entry which is preliminary data.</text>
</comment>
<dbReference type="GO" id="GO:0005516">
    <property type="term" value="F:calmodulin binding"/>
    <property type="evidence" value="ECO:0007669"/>
    <property type="project" value="UniProtKB-KW"/>
</dbReference>
<protein>
    <submittedName>
        <fullName evidence="10">Uncharacterized protein</fullName>
    </submittedName>
</protein>
<proteinExistence type="inferred from homology"/>
<gene>
    <name evidence="10" type="ORF">DVH24_039968</name>
</gene>
<feature type="domain" description="Glutaredoxin" evidence="8">
    <location>
        <begin position="171"/>
        <end position="241"/>
    </location>
</feature>
<feature type="compositionally biased region" description="Pro residues" evidence="7">
    <location>
        <begin position="41"/>
        <end position="56"/>
    </location>
</feature>
<dbReference type="PANTHER" id="PTHR32295:SF244">
    <property type="entry name" value="PROTEIN IQ-DOMAIN 14-LIKE"/>
    <property type="match status" value="1"/>
</dbReference>
<comment type="subcellular location">
    <subcellularLocation>
        <location evidence="1">Cytoplasm</location>
    </subcellularLocation>
</comment>
<keyword evidence="11" id="KW-1185">Reference proteome</keyword>
<dbReference type="Pfam" id="PF00612">
    <property type="entry name" value="IQ"/>
    <property type="match status" value="2"/>
</dbReference>
<feature type="compositionally biased region" description="Polar residues" evidence="7">
    <location>
        <begin position="648"/>
        <end position="670"/>
    </location>
</feature>
<dbReference type="FunFam" id="1.20.5.190:FF:000062">
    <property type="entry name" value="IQ-domain 11"/>
    <property type="match status" value="1"/>
</dbReference>
<dbReference type="CDD" id="cd03031">
    <property type="entry name" value="GRX_GRX_like"/>
    <property type="match status" value="1"/>
</dbReference>
<dbReference type="PROSITE" id="PS51354">
    <property type="entry name" value="GLUTAREDOXIN_2"/>
    <property type="match status" value="1"/>
</dbReference>
<sequence length="860" mass="95477">MGCVSSNLFNHDDEFSQLGSSALSHHIVSLTSSTYGLLTLDPPPPAPTTPPTPPPRFTLGSIFPSPLSEPKSLWSEPRSLWSDPRPLRSDPEVINSWELMAGLDADSFRFSPLPPPKPFVFNDPKNPDKENSNPNRVIFKSPYDGVFRVNNKKDPLDRFEKICPPGGESKVVVYTTTLRGVRRTFEECNAVRAAIEGLGVMIVERDVSMDRGFREELNDLMKGKGKDVAVPPQVFVKGRYIGGAEEVLKILEEGLLVEILAGCPKKKAGSVCEGCGEARFLPCFQCNGSSKMVLVVKDDVAGQRQGTTVVVKCPECNENGLVLCPISKLCSNTQMGKKSGTSWLTIVKRAFRSPTKDYDQQKSSKRRDEHEPEEEEKKREKRRWLFRKPTVHVQQCEARTVTVGATPPVNPVLDAEQRHAIAVAAATAAAAEAAVATAQAAEEIVRLTRPTNFAREHYAATLIQTAFRGYLARRALRALKGLVKLQALVRGHNVRKQAKLTLKCMQALVRVQDQVHNERSRLSHDAGRNSMFAETGLHLWESRIQDIRDRKSISREKILSGEDYWDDGLEPIPRSRKEAALKREKALAYAFSHQIWRPGRNPSAGDDAEIEERTRWLERWMATKQFENSSRASIDKRDYIKTVEIDTNSRPSSYTSPNVRISHSQQQKQPASYAIASASPLHKSQNMDHLSPATPSPSELKTLKVRSASPRCPKEEKYYCSSAAHTPSLSGFNACCSFKGAMCRFGTPNYMAATESAKAKAQSLSAPRTRPSTPERERGGGSAKKRLSYPVPAEPQPHNCVGIGYSSFSHNLRSPSFKSVQNNGYYGRENSPSYTDSIGGDISPCSTTDLRAFSMQRLKF</sequence>
<dbReference type="InterPro" id="IPR002109">
    <property type="entry name" value="Glutaredoxin"/>
</dbReference>
<dbReference type="InterPro" id="IPR025064">
    <property type="entry name" value="DUF4005"/>
</dbReference>
<keyword evidence="3" id="KW-0677">Repeat</keyword>
<feature type="domain" description="DUF4005" evidence="9">
    <location>
        <begin position="709"/>
        <end position="814"/>
    </location>
</feature>
<keyword evidence="4" id="KW-0112">Calmodulin-binding</keyword>
<dbReference type="Gene3D" id="1.20.5.190">
    <property type="match status" value="1"/>
</dbReference>
<name>A0A498I7Q0_MALDO</name>
<feature type="region of interest" description="Disordered" evidence="7">
    <location>
        <begin position="759"/>
        <end position="791"/>
    </location>
</feature>
<dbReference type="InterPro" id="IPR036249">
    <property type="entry name" value="Thioredoxin-like_sf"/>
</dbReference>
<comment type="similarity">
    <text evidence="5">Belongs to the IQD family.</text>
</comment>
<dbReference type="Proteomes" id="UP000290289">
    <property type="component" value="Chromosome 14"/>
</dbReference>
<accession>A0A498I7Q0</accession>
<feature type="region of interest" description="Disordered" evidence="7">
    <location>
        <begin position="648"/>
        <end position="707"/>
    </location>
</feature>
<comment type="subunit">
    <text evidence="6">Binds to multiple calmodulin (CaM) in the presence of Ca(2+) and CaM-like proteins.</text>
</comment>
<dbReference type="PROSITE" id="PS50096">
    <property type="entry name" value="IQ"/>
    <property type="match status" value="2"/>
</dbReference>
<evidence type="ECO:0000259" key="9">
    <source>
        <dbReference type="Pfam" id="PF13178"/>
    </source>
</evidence>
<dbReference type="InterPro" id="IPR000048">
    <property type="entry name" value="IQ_motif_EF-hand-BS"/>
</dbReference>
<dbReference type="Pfam" id="PF13178">
    <property type="entry name" value="DUF4005"/>
    <property type="match status" value="1"/>
</dbReference>
<dbReference type="SMART" id="SM00015">
    <property type="entry name" value="IQ"/>
    <property type="match status" value="2"/>
</dbReference>
<evidence type="ECO:0000256" key="7">
    <source>
        <dbReference type="SAM" id="MobiDB-lite"/>
    </source>
</evidence>
<dbReference type="Pfam" id="PF00462">
    <property type="entry name" value="Glutaredoxin"/>
    <property type="match status" value="1"/>
</dbReference>
<dbReference type="EMBL" id="RDQH01000340">
    <property type="protein sequence ID" value="RXH77997.1"/>
    <property type="molecule type" value="Genomic_DNA"/>
</dbReference>
<reference evidence="10 11" key="1">
    <citation type="submission" date="2018-10" db="EMBL/GenBank/DDBJ databases">
        <title>A high-quality apple genome assembly.</title>
        <authorList>
            <person name="Hu J."/>
        </authorList>
    </citation>
    <scope>NUCLEOTIDE SEQUENCE [LARGE SCALE GENOMIC DNA]</scope>
    <source>
        <strain evidence="11">cv. HFTH1</strain>
        <tissue evidence="10">Young leaf</tissue>
    </source>
</reference>
<dbReference type="AlphaFoldDB" id="A0A498I7Q0"/>
<evidence type="ECO:0000313" key="10">
    <source>
        <dbReference type="EMBL" id="RXH77997.1"/>
    </source>
</evidence>
<evidence type="ECO:0000256" key="1">
    <source>
        <dbReference type="ARBA" id="ARBA00004496"/>
    </source>
</evidence>
<feature type="region of interest" description="Disordered" evidence="7">
    <location>
        <begin position="39"/>
        <end position="62"/>
    </location>
</feature>
<organism evidence="10 11">
    <name type="scientific">Malus domestica</name>
    <name type="common">Apple</name>
    <name type="synonym">Pyrus malus</name>
    <dbReference type="NCBI Taxonomy" id="3750"/>
    <lineage>
        <taxon>Eukaryota</taxon>
        <taxon>Viridiplantae</taxon>
        <taxon>Streptophyta</taxon>
        <taxon>Embryophyta</taxon>
        <taxon>Tracheophyta</taxon>
        <taxon>Spermatophyta</taxon>
        <taxon>Magnoliopsida</taxon>
        <taxon>eudicotyledons</taxon>
        <taxon>Gunneridae</taxon>
        <taxon>Pentapetalae</taxon>
        <taxon>rosids</taxon>
        <taxon>fabids</taxon>
        <taxon>Rosales</taxon>
        <taxon>Rosaceae</taxon>
        <taxon>Amygdaloideae</taxon>
        <taxon>Maleae</taxon>
        <taxon>Malus</taxon>
    </lineage>
</organism>
<evidence type="ECO:0000313" key="11">
    <source>
        <dbReference type="Proteomes" id="UP000290289"/>
    </source>
</evidence>
<dbReference type="GO" id="GO:0005737">
    <property type="term" value="C:cytoplasm"/>
    <property type="evidence" value="ECO:0007669"/>
    <property type="project" value="UniProtKB-SubCell"/>
</dbReference>
<feature type="region of interest" description="Disordered" evidence="7">
    <location>
        <begin position="354"/>
        <end position="380"/>
    </location>
</feature>
<evidence type="ECO:0000256" key="5">
    <source>
        <dbReference type="ARBA" id="ARBA00024341"/>
    </source>
</evidence>
<evidence type="ECO:0000256" key="3">
    <source>
        <dbReference type="ARBA" id="ARBA00022737"/>
    </source>
</evidence>